<evidence type="ECO:0000313" key="10">
    <source>
        <dbReference type="Proteomes" id="UP000241848"/>
    </source>
</evidence>
<feature type="domain" description="Survival protein SurE-like phosphatase/nucleotidase" evidence="8">
    <location>
        <begin position="3"/>
        <end position="187"/>
    </location>
</feature>
<accession>A0A2T2WHN3</accession>
<dbReference type="NCBIfam" id="NF001490">
    <property type="entry name" value="PRK00346.1-4"/>
    <property type="match status" value="1"/>
</dbReference>
<evidence type="ECO:0000256" key="2">
    <source>
        <dbReference type="ARBA" id="ARBA00011062"/>
    </source>
</evidence>
<keyword evidence="4 7" id="KW-0479">Metal-binding</keyword>
<dbReference type="GO" id="GO:0008253">
    <property type="term" value="F:5'-nucleotidase activity"/>
    <property type="evidence" value="ECO:0007669"/>
    <property type="project" value="UniProtKB-UniRule"/>
</dbReference>
<dbReference type="SUPFAM" id="SSF64167">
    <property type="entry name" value="SurE-like"/>
    <property type="match status" value="1"/>
</dbReference>
<evidence type="ECO:0000256" key="5">
    <source>
        <dbReference type="ARBA" id="ARBA00022741"/>
    </source>
</evidence>
<feature type="binding site" evidence="7">
    <location>
        <position position="95"/>
    </location>
    <ligand>
        <name>a divalent metal cation</name>
        <dbReference type="ChEBI" id="CHEBI:60240"/>
    </ligand>
</feature>
<dbReference type="NCBIfam" id="TIGR00087">
    <property type="entry name" value="surE"/>
    <property type="match status" value="1"/>
</dbReference>
<protein>
    <recommendedName>
        <fullName evidence="7">5'-nucleotidase SurE</fullName>
        <ecNumber evidence="7">3.1.3.5</ecNumber>
    </recommendedName>
    <alternativeName>
        <fullName evidence="7">Nucleoside 5'-monophosphate phosphohydrolase</fullName>
    </alternativeName>
</protein>
<evidence type="ECO:0000256" key="1">
    <source>
        <dbReference type="ARBA" id="ARBA00000815"/>
    </source>
</evidence>
<evidence type="ECO:0000256" key="4">
    <source>
        <dbReference type="ARBA" id="ARBA00022723"/>
    </source>
</evidence>
<dbReference type="InterPro" id="IPR002828">
    <property type="entry name" value="SurE-like_Pase/nucleotidase"/>
</dbReference>
<dbReference type="PANTHER" id="PTHR30457:SF12">
    <property type="entry name" value="5'_3'-NUCLEOTIDASE SURE"/>
    <property type="match status" value="1"/>
</dbReference>
<dbReference type="GO" id="GO:0005737">
    <property type="term" value="C:cytoplasm"/>
    <property type="evidence" value="ECO:0007669"/>
    <property type="project" value="UniProtKB-SubCell"/>
</dbReference>
<evidence type="ECO:0000259" key="8">
    <source>
        <dbReference type="Pfam" id="PF01975"/>
    </source>
</evidence>
<dbReference type="Gene3D" id="3.40.1210.10">
    <property type="entry name" value="Survival protein SurE-like phosphatase/nucleotidase"/>
    <property type="match status" value="1"/>
</dbReference>
<dbReference type="Pfam" id="PF01975">
    <property type="entry name" value="SurE"/>
    <property type="match status" value="1"/>
</dbReference>
<dbReference type="PANTHER" id="PTHR30457">
    <property type="entry name" value="5'-NUCLEOTIDASE SURE"/>
    <property type="match status" value="1"/>
</dbReference>
<evidence type="ECO:0000256" key="7">
    <source>
        <dbReference type="HAMAP-Rule" id="MF_00060"/>
    </source>
</evidence>
<feature type="binding site" evidence="7">
    <location>
        <position position="39"/>
    </location>
    <ligand>
        <name>a divalent metal cation</name>
        <dbReference type="ChEBI" id="CHEBI:60240"/>
    </ligand>
</feature>
<dbReference type="GO" id="GO:0046872">
    <property type="term" value="F:metal ion binding"/>
    <property type="evidence" value="ECO:0007669"/>
    <property type="project" value="UniProtKB-UniRule"/>
</dbReference>
<comment type="caution">
    <text evidence="9">The sequence shown here is derived from an EMBL/GenBank/DDBJ whole genome shotgun (WGS) entry which is preliminary data.</text>
</comment>
<dbReference type="HAMAP" id="MF_00060">
    <property type="entry name" value="SurE"/>
    <property type="match status" value="1"/>
</dbReference>
<organism evidence="9 10">
    <name type="scientific">Sulfobacillus acidophilus</name>
    <dbReference type="NCBI Taxonomy" id="53633"/>
    <lineage>
        <taxon>Bacteria</taxon>
        <taxon>Bacillati</taxon>
        <taxon>Bacillota</taxon>
        <taxon>Clostridia</taxon>
        <taxon>Eubacteriales</taxon>
        <taxon>Clostridiales Family XVII. Incertae Sedis</taxon>
        <taxon>Sulfobacillus</taxon>
    </lineage>
</organism>
<comment type="similarity">
    <text evidence="2 7">Belongs to the SurE nucleotidase family.</text>
</comment>
<name>A0A2T2WHN3_9FIRM</name>
<dbReference type="EMBL" id="PXYV01000028">
    <property type="protein sequence ID" value="PSR21735.1"/>
    <property type="molecule type" value="Genomic_DNA"/>
</dbReference>
<dbReference type="EC" id="3.1.3.5" evidence="7"/>
<keyword evidence="5 7" id="KW-0547">Nucleotide-binding</keyword>
<dbReference type="InterPro" id="IPR036523">
    <property type="entry name" value="SurE-like_sf"/>
</dbReference>
<feature type="binding site" evidence="7">
    <location>
        <position position="9"/>
    </location>
    <ligand>
        <name>a divalent metal cation</name>
        <dbReference type="ChEBI" id="CHEBI:60240"/>
    </ligand>
</feature>
<dbReference type="GO" id="GO:0000166">
    <property type="term" value="F:nucleotide binding"/>
    <property type="evidence" value="ECO:0007669"/>
    <property type="project" value="UniProtKB-KW"/>
</dbReference>
<gene>
    <name evidence="7" type="primary">surE</name>
    <name evidence="9" type="ORF">C7B45_09640</name>
</gene>
<comment type="catalytic activity">
    <reaction evidence="1 7">
        <text>a ribonucleoside 5'-phosphate + H2O = a ribonucleoside + phosphate</text>
        <dbReference type="Rhea" id="RHEA:12484"/>
        <dbReference type="ChEBI" id="CHEBI:15377"/>
        <dbReference type="ChEBI" id="CHEBI:18254"/>
        <dbReference type="ChEBI" id="CHEBI:43474"/>
        <dbReference type="ChEBI" id="CHEBI:58043"/>
        <dbReference type="EC" id="3.1.3.5"/>
    </reaction>
</comment>
<dbReference type="Proteomes" id="UP000241848">
    <property type="component" value="Unassembled WGS sequence"/>
</dbReference>
<keyword evidence="6 7" id="KW-0378">Hydrolase</keyword>
<dbReference type="GO" id="GO:0004309">
    <property type="term" value="F:exopolyphosphatase activity"/>
    <property type="evidence" value="ECO:0007669"/>
    <property type="project" value="TreeGrafter"/>
</dbReference>
<dbReference type="InterPro" id="IPR030048">
    <property type="entry name" value="SurE"/>
</dbReference>
<comment type="function">
    <text evidence="7">Nucleotidase that shows phosphatase activity on nucleoside 5'-monophosphates.</text>
</comment>
<evidence type="ECO:0000256" key="6">
    <source>
        <dbReference type="ARBA" id="ARBA00022801"/>
    </source>
</evidence>
<proteinExistence type="inferred from homology"/>
<dbReference type="AlphaFoldDB" id="A0A2T2WHN3"/>
<evidence type="ECO:0000256" key="3">
    <source>
        <dbReference type="ARBA" id="ARBA00022490"/>
    </source>
</evidence>
<sequence length="255" mass="28230">MHILISNDDGIQARGIQTLRRLLEIDYEVSVVAPERQQSAMGHAITMHKPLYARPLVYGPHSRGWRVNGTPADCVKLALGALLASPPDLMLSGINHGSNLGQDVFYSGTVSAAMEAMFLGVPAVALSLEDDAMDGFSWVATFVRWWLAQPQFVPPPSGVVYNVNFPSLGRVAPQRLEVVRLGQRDYANEFQRAVDPRGHEYYWIAGSRRDNLDREDTDVAQHHRGAITLTPLHALLTDEATLARLSSFPLPLQLR</sequence>
<reference evidence="9 10" key="1">
    <citation type="journal article" date="2014" name="BMC Genomics">
        <title>Comparison of environmental and isolate Sulfobacillus genomes reveals diverse carbon, sulfur, nitrogen, and hydrogen metabolisms.</title>
        <authorList>
            <person name="Justice N.B."/>
            <person name="Norman A."/>
            <person name="Brown C.T."/>
            <person name="Singh A."/>
            <person name="Thomas B.C."/>
            <person name="Banfield J.F."/>
        </authorList>
    </citation>
    <scope>NUCLEOTIDE SEQUENCE [LARGE SCALE GENOMIC DNA]</scope>
    <source>
        <strain evidence="9">AMDSBA3</strain>
    </source>
</reference>
<dbReference type="GO" id="GO:0008254">
    <property type="term" value="F:3'-nucleotidase activity"/>
    <property type="evidence" value="ECO:0007669"/>
    <property type="project" value="TreeGrafter"/>
</dbReference>
<feature type="binding site" evidence="7">
    <location>
        <position position="8"/>
    </location>
    <ligand>
        <name>a divalent metal cation</name>
        <dbReference type="ChEBI" id="CHEBI:60240"/>
    </ligand>
</feature>
<comment type="cofactor">
    <cofactor evidence="7">
        <name>a divalent metal cation</name>
        <dbReference type="ChEBI" id="CHEBI:60240"/>
    </cofactor>
    <text evidence="7">Binds 1 divalent metal cation per subunit.</text>
</comment>
<comment type="subcellular location">
    <subcellularLocation>
        <location evidence="7">Cytoplasm</location>
    </subcellularLocation>
</comment>
<evidence type="ECO:0000313" key="9">
    <source>
        <dbReference type="EMBL" id="PSR21735.1"/>
    </source>
</evidence>
<keyword evidence="3 7" id="KW-0963">Cytoplasm</keyword>